<dbReference type="OrthoDB" id="1937899at2759"/>
<keyword evidence="7" id="KW-0812">Transmembrane</keyword>
<accession>A0A9P0GWA5</accession>
<evidence type="ECO:0000259" key="9">
    <source>
        <dbReference type="Pfam" id="PF20811"/>
    </source>
</evidence>
<dbReference type="GO" id="GO:0005634">
    <property type="term" value="C:nucleus"/>
    <property type="evidence" value="ECO:0007669"/>
    <property type="project" value="TreeGrafter"/>
</dbReference>
<evidence type="ECO:0000256" key="2">
    <source>
        <dbReference type="ARBA" id="ARBA00012255"/>
    </source>
</evidence>
<keyword evidence="7" id="KW-1133">Transmembrane helix</keyword>
<keyword evidence="7" id="KW-0472">Membrane</keyword>
<name>A0A9P0GWA5_PHACE</name>
<dbReference type="InterPro" id="IPR007724">
    <property type="entry name" value="Poly_GlycHdrlase"/>
</dbReference>
<dbReference type="EC" id="3.2.1.143" evidence="2"/>
<keyword evidence="11" id="KW-1185">Reference proteome</keyword>
<feature type="region of interest" description="Disordered" evidence="6">
    <location>
        <begin position="542"/>
        <end position="562"/>
    </location>
</feature>
<reference evidence="10" key="1">
    <citation type="submission" date="2022-01" db="EMBL/GenBank/DDBJ databases">
        <authorList>
            <person name="King R."/>
        </authorList>
    </citation>
    <scope>NUCLEOTIDE SEQUENCE</scope>
</reference>
<evidence type="ECO:0000259" key="8">
    <source>
        <dbReference type="Pfam" id="PF05028"/>
    </source>
</evidence>
<protein>
    <recommendedName>
        <fullName evidence="2">poly(ADP-ribose) glycohydrolase</fullName>
        <ecNumber evidence="2">3.2.1.143</ecNumber>
    </recommendedName>
</protein>
<dbReference type="GO" id="GO:0005737">
    <property type="term" value="C:cytoplasm"/>
    <property type="evidence" value="ECO:0007669"/>
    <property type="project" value="TreeGrafter"/>
</dbReference>
<comment type="similarity">
    <text evidence="1">Belongs to the poly(ADP-ribose) glycohydrolase family.</text>
</comment>
<dbReference type="Pfam" id="PF05028">
    <property type="entry name" value="PARG_cat_C"/>
    <property type="match status" value="1"/>
</dbReference>
<dbReference type="InterPro" id="IPR048362">
    <property type="entry name" value="PARG_helical"/>
</dbReference>
<feature type="binding site" evidence="5">
    <location>
        <position position="314"/>
    </location>
    <ligand>
        <name>substrate</name>
    </ligand>
</feature>
<evidence type="ECO:0000256" key="1">
    <source>
        <dbReference type="ARBA" id="ARBA00009545"/>
    </source>
</evidence>
<keyword evidence="3" id="KW-0378">Hydrolase</keyword>
<feature type="domain" description="PARG helical" evidence="9">
    <location>
        <begin position="138"/>
        <end position="255"/>
    </location>
</feature>
<gene>
    <name evidence="10" type="ORF">PHAECO_LOCUS11316</name>
</gene>
<proteinExistence type="inferred from homology"/>
<reference evidence="10" key="2">
    <citation type="submission" date="2022-10" db="EMBL/GenBank/DDBJ databases">
        <authorList>
            <consortium name="ENA_rothamsted_submissions"/>
            <consortium name="culmorum"/>
            <person name="King R."/>
        </authorList>
    </citation>
    <scope>NUCLEOTIDE SEQUENCE</scope>
</reference>
<organism evidence="10 11">
    <name type="scientific">Phaedon cochleariae</name>
    <name type="common">Mustard beetle</name>
    <dbReference type="NCBI Taxonomy" id="80249"/>
    <lineage>
        <taxon>Eukaryota</taxon>
        <taxon>Metazoa</taxon>
        <taxon>Ecdysozoa</taxon>
        <taxon>Arthropoda</taxon>
        <taxon>Hexapoda</taxon>
        <taxon>Insecta</taxon>
        <taxon>Pterygota</taxon>
        <taxon>Neoptera</taxon>
        <taxon>Endopterygota</taxon>
        <taxon>Coleoptera</taxon>
        <taxon>Polyphaga</taxon>
        <taxon>Cucujiformia</taxon>
        <taxon>Chrysomeloidea</taxon>
        <taxon>Chrysomelidae</taxon>
        <taxon>Chrysomelinae</taxon>
        <taxon>Chrysomelini</taxon>
        <taxon>Phaedon</taxon>
    </lineage>
</organism>
<feature type="active site" evidence="4">
    <location>
        <position position="297"/>
    </location>
</feature>
<evidence type="ECO:0000256" key="4">
    <source>
        <dbReference type="PIRSR" id="PIRSR607724-1"/>
    </source>
</evidence>
<dbReference type="PANTHER" id="PTHR12837:SF15">
    <property type="entry name" value="POLY(ADP-RIBOSE) GLYCOHYDROLASE"/>
    <property type="match status" value="1"/>
</dbReference>
<feature type="domain" description="PARG catalytic Macro" evidence="8">
    <location>
        <begin position="266"/>
        <end position="466"/>
    </location>
</feature>
<evidence type="ECO:0000256" key="5">
    <source>
        <dbReference type="PIRSR" id="PIRSR607724-2"/>
    </source>
</evidence>
<evidence type="ECO:0000313" key="11">
    <source>
        <dbReference type="Proteomes" id="UP001153737"/>
    </source>
</evidence>
<evidence type="ECO:0000256" key="7">
    <source>
        <dbReference type="SAM" id="Phobius"/>
    </source>
</evidence>
<dbReference type="GO" id="GO:1990966">
    <property type="term" value="P:ATP generation from poly-ADP-D-ribose"/>
    <property type="evidence" value="ECO:0007669"/>
    <property type="project" value="TreeGrafter"/>
</dbReference>
<evidence type="ECO:0000256" key="3">
    <source>
        <dbReference type="ARBA" id="ARBA00022801"/>
    </source>
</evidence>
<feature type="transmembrane region" description="Helical" evidence="7">
    <location>
        <begin position="235"/>
        <end position="253"/>
    </location>
</feature>
<feature type="binding site" evidence="5">
    <location>
        <position position="300"/>
    </location>
    <ligand>
        <name>substrate</name>
    </ligand>
</feature>
<dbReference type="InterPro" id="IPR046372">
    <property type="entry name" value="PARG_cat_C"/>
</dbReference>
<sequence length="691" mass="78220">MDEEISDGSKTWVGSDISELCLGKGPWSFIVTPVNISKYHAVLYELPVTLDEPPKPHESVQPKLWDDEHVRMPFSEKNLFPITENGINVIKLRWNIIKDTFSKPITNGDELEAAIRSYNSNLPKLEALHRFLEEVSGEEEIDFFFTDVLPKIVKLALALPELVPAGIPLLRKNHCRSVSLSQAQIASLLANAFLCTFPWRKDVANTFPGVNFVRLFAAHGRPDRENSIMEKLKCIVHYFLVVAAAVPVGVVTFERKFIPKADMPRWDMLDSDLGSTKIHVDSSGTIEDNGLGFLQVDFANKNVGGGVLGYGCVQEEIRFVICPELLISRLFVEQLGDQEAVIVTGVERYSKYKGYGDSFEYDGNFIDETPHDEYGRRRTTVCIIDAIRFNKPRDQFRPSAMLRELNKAYVGFSSRQKCNLAPVATGNWGCGAFRGSAYLKALLQLMACCAAGRNLVYYSFGDEELRRDFHGIYQFLSEKGVTIKQLWRILCGFSPSGFSDTSLYLFIQQTYITQKKEPVIEKLVENKNGHCSSSQNKTVFKKQECEPSTSFQGRRNGDEIREEKIDFTKTNDMEIDDDIIDATPPEEIKFKKKQTKKAKMSEKEVLEKMPKTNIMELIDRIDGNTNNNHKEGHQEESFLSKLDSFKKTGKGRVVGKTECSTNDNTISNQDTFKIPKTKISQYFTSKPTKPS</sequence>
<dbReference type="GO" id="GO:0006282">
    <property type="term" value="P:regulation of DNA repair"/>
    <property type="evidence" value="ECO:0007669"/>
    <property type="project" value="InterPro"/>
</dbReference>
<evidence type="ECO:0000256" key="6">
    <source>
        <dbReference type="SAM" id="MobiDB-lite"/>
    </source>
</evidence>
<feature type="binding site" evidence="5">
    <location>
        <position position="355"/>
    </location>
    <ligand>
        <name>substrate</name>
    </ligand>
</feature>
<feature type="active site" evidence="4">
    <location>
        <position position="315"/>
    </location>
</feature>
<dbReference type="Pfam" id="PF20811">
    <property type="entry name" value="PARG_cat_N"/>
    <property type="match status" value="1"/>
</dbReference>
<dbReference type="GO" id="GO:0004649">
    <property type="term" value="F:poly(ADP-ribose) glycohydrolase activity"/>
    <property type="evidence" value="ECO:0007669"/>
    <property type="project" value="UniProtKB-EC"/>
</dbReference>
<dbReference type="PANTHER" id="PTHR12837">
    <property type="entry name" value="POLY ADP-RIBOSE GLYCOHYDROLASE"/>
    <property type="match status" value="1"/>
</dbReference>
<feature type="active site" evidence="4">
    <location>
        <position position="316"/>
    </location>
</feature>
<dbReference type="EMBL" id="OU896713">
    <property type="protein sequence ID" value="CAH1176930.1"/>
    <property type="molecule type" value="Genomic_DNA"/>
</dbReference>
<dbReference type="GO" id="GO:0005975">
    <property type="term" value="P:carbohydrate metabolic process"/>
    <property type="evidence" value="ECO:0007669"/>
    <property type="project" value="InterPro"/>
</dbReference>
<dbReference type="Proteomes" id="UP001153737">
    <property type="component" value="Chromosome 7"/>
</dbReference>
<evidence type="ECO:0000313" key="10">
    <source>
        <dbReference type="EMBL" id="CAH1176930.1"/>
    </source>
</evidence>
<dbReference type="GO" id="GO:0009225">
    <property type="term" value="P:nucleotide-sugar metabolic process"/>
    <property type="evidence" value="ECO:0007669"/>
    <property type="project" value="TreeGrafter"/>
</dbReference>
<dbReference type="AlphaFoldDB" id="A0A9P0GWA5"/>